<dbReference type="GO" id="GO:0003700">
    <property type="term" value="F:DNA-binding transcription factor activity"/>
    <property type="evidence" value="ECO:0007669"/>
    <property type="project" value="InterPro"/>
</dbReference>
<dbReference type="Pfam" id="PF00126">
    <property type="entry name" value="HTH_1"/>
    <property type="match status" value="1"/>
</dbReference>
<evidence type="ECO:0000256" key="4">
    <source>
        <dbReference type="ARBA" id="ARBA00023163"/>
    </source>
</evidence>
<dbReference type="CDD" id="cd05466">
    <property type="entry name" value="PBP2_LTTR_substrate"/>
    <property type="match status" value="1"/>
</dbReference>
<dbReference type="PANTHER" id="PTHR30126">
    <property type="entry name" value="HTH-TYPE TRANSCRIPTIONAL REGULATOR"/>
    <property type="match status" value="1"/>
</dbReference>
<evidence type="ECO:0000259" key="5">
    <source>
        <dbReference type="PROSITE" id="PS50931"/>
    </source>
</evidence>
<dbReference type="RefSeq" id="WP_080918480.1">
    <property type="nucleotide sequence ID" value="NZ_MDET01000005.1"/>
</dbReference>
<protein>
    <recommendedName>
        <fullName evidence="5">HTH lysR-type domain-containing protein</fullName>
    </recommendedName>
</protein>
<dbReference type="AlphaFoldDB" id="A0A1V8RUE8"/>
<dbReference type="GO" id="GO:0000976">
    <property type="term" value="F:transcription cis-regulatory region binding"/>
    <property type="evidence" value="ECO:0007669"/>
    <property type="project" value="TreeGrafter"/>
</dbReference>
<gene>
    <name evidence="6" type="ORF">BFN67_12555</name>
</gene>
<organism evidence="6 7">
    <name type="scientific">Manganibacter manganicus</name>
    <dbReference type="NCBI Taxonomy" id="1873176"/>
    <lineage>
        <taxon>Bacteria</taxon>
        <taxon>Pseudomonadati</taxon>
        <taxon>Pseudomonadota</taxon>
        <taxon>Alphaproteobacteria</taxon>
        <taxon>Hyphomicrobiales</taxon>
        <taxon>Phyllobacteriaceae</taxon>
        <taxon>Manganibacter</taxon>
    </lineage>
</organism>
<dbReference type="Gene3D" id="1.10.10.10">
    <property type="entry name" value="Winged helix-like DNA-binding domain superfamily/Winged helix DNA-binding domain"/>
    <property type="match status" value="1"/>
</dbReference>
<keyword evidence="2" id="KW-0805">Transcription regulation</keyword>
<dbReference type="InterPro" id="IPR036390">
    <property type="entry name" value="WH_DNA-bd_sf"/>
</dbReference>
<dbReference type="EMBL" id="MDET01000005">
    <property type="protein sequence ID" value="OQM76734.1"/>
    <property type="molecule type" value="Genomic_DNA"/>
</dbReference>
<dbReference type="SUPFAM" id="SSF53850">
    <property type="entry name" value="Periplasmic binding protein-like II"/>
    <property type="match status" value="1"/>
</dbReference>
<dbReference type="STRING" id="1873176.BFN67_12555"/>
<keyword evidence="3" id="KW-0238">DNA-binding</keyword>
<dbReference type="PANTHER" id="PTHR30126:SF98">
    <property type="entry name" value="HTH-TYPE TRANSCRIPTIONAL ACTIVATOR BAUR"/>
    <property type="match status" value="1"/>
</dbReference>
<comment type="similarity">
    <text evidence="1">Belongs to the LysR transcriptional regulatory family.</text>
</comment>
<evidence type="ECO:0000313" key="6">
    <source>
        <dbReference type="EMBL" id="OQM76734.1"/>
    </source>
</evidence>
<feature type="domain" description="HTH lysR-type" evidence="5">
    <location>
        <begin position="6"/>
        <end position="63"/>
    </location>
</feature>
<keyword evidence="4" id="KW-0804">Transcription</keyword>
<name>A0A1V8RUE8_9HYPH</name>
<dbReference type="PROSITE" id="PS50931">
    <property type="entry name" value="HTH_LYSR"/>
    <property type="match status" value="1"/>
</dbReference>
<dbReference type="InterPro" id="IPR000847">
    <property type="entry name" value="LysR_HTH_N"/>
</dbReference>
<comment type="caution">
    <text evidence="6">The sequence shown here is derived from an EMBL/GenBank/DDBJ whole genome shotgun (WGS) entry which is preliminary data.</text>
</comment>
<dbReference type="InterPro" id="IPR005119">
    <property type="entry name" value="LysR_subst-bd"/>
</dbReference>
<dbReference type="SUPFAM" id="SSF46785">
    <property type="entry name" value="Winged helix' DNA-binding domain"/>
    <property type="match status" value="1"/>
</dbReference>
<keyword evidence="7" id="KW-1185">Reference proteome</keyword>
<proteinExistence type="inferred from homology"/>
<dbReference type="Pfam" id="PF03466">
    <property type="entry name" value="LysR_substrate"/>
    <property type="match status" value="1"/>
</dbReference>
<dbReference type="Proteomes" id="UP000191905">
    <property type="component" value="Unassembled WGS sequence"/>
</dbReference>
<dbReference type="OrthoDB" id="7506954at2"/>
<reference evidence="6 7" key="1">
    <citation type="journal article" date="2016" name="Int. J. Syst. Evol. Microbiol.">
        <title>Pseudaminobacter manganicus sp. nov., isolated from sludge of a manganese mine.</title>
        <authorList>
            <person name="Li J."/>
            <person name="Huang J."/>
            <person name="Liao S."/>
            <person name="Wang G."/>
        </authorList>
    </citation>
    <scope>NUCLEOTIDE SEQUENCE [LARGE SCALE GENOMIC DNA]</scope>
    <source>
        <strain evidence="6 7">JH-7</strain>
    </source>
</reference>
<evidence type="ECO:0000256" key="1">
    <source>
        <dbReference type="ARBA" id="ARBA00009437"/>
    </source>
</evidence>
<sequence>MRVHDFDLKLLRTFRAIVEAGGIVGAQLTLNVSQSTLSTQLADLEKRLGFRVCYRGRSGFALTTAGQQIYDACEDLFSAADRFQNTAASISGELKGVLRLGIVDAMVTNRAWDLSAIIGEFNDRAKKTVIEIYTDSPGNMERLLIEGARDVTIAGAFTRKTAGIVYIPLFNEQHALFCSNEHALAGQEAVELAELKRYAFVARRYLHRYDLERVGHISPGAVVEEMEAQALLIRSGRFMGYLPVHYGETLPSLTRVRTSENVDYYSPFYLLHKTNAEENLLIRNFINRVREAKLLKSERDPQPIQPLDGGIKKKRR</sequence>
<evidence type="ECO:0000256" key="3">
    <source>
        <dbReference type="ARBA" id="ARBA00023125"/>
    </source>
</evidence>
<dbReference type="Gene3D" id="3.40.190.290">
    <property type="match status" value="1"/>
</dbReference>
<accession>A0A1V8RUE8</accession>
<evidence type="ECO:0000313" key="7">
    <source>
        <dbReference type="Proteomes" id="UP000191905"/>
    </source>
</evidence>
<dbReference type="InterPro" id="IPR036388">
    <property type="entry name" value="WH-like_DNA-bd_sf"/>
</dbReference>
<evidence type="ECO:0000256" key="2">
    <source>
        <dbReference type="ARBA" id="ARBA00023015"/>
    </source>
</evidence>